<keyword evidence="9" id="KW-1185">Reference proteome</keyword>
<feature type="transmembrane region" description="Helical" evidence="6">
    <location>
        <begin position="277"/>
        <end position="294"/>
    </location>
</feature>
<dbReference type="InterPro" id="IPR000620">
    <property type="entry name" value="EamA_dom"/>
</dbReference>
<dbReference type="Pfam" id="PF00892">
    <property type="entry name" value="EamA"/>
    <property type="match status" value="2"/>
</dbReference>
<feature type="transmembrane region" description="Helical" evidence="6">
    <location>
        <begin position="40"/>
        <end position="61"/>
    </location>
</feature>
<accession>A0ABN6F3P4</accession>
<protein>
    <submittedName>
        <fullName evidence="8">Membrane protein</fullName>
    </submittedName>
</protein>
<evidence type="ECO:0000256" key="2">
    <source>
        <dbReference type="ARBA" id="ARBA00022475"/>
    </source>
</evidence>
<keyword evidence="3 6" id="KW-0812">Transmembrane</keyword>
<feature type="transmembrane region" description="Helical" evidence="6">
    <location>
        <begin position="252"/>
        <end position="271"/>
    </location>
</feature>
<sequence length="296" mass="32030">MENRNALWMGILCALGATALWAGNYIIARGFHHSLPPVTLAFWRWFIATAVLFPVALPHLLRERAQVRAHSGYLALTALLGVTLFNTLIYVAGHATSALNLSLIAMVSPLFIVILAWLFQGEEMHKGKVAGTLAAFSGVVLLLSGGAPGVLLKMRFNSGDLLMVVAAFTFALYSLLVKRKPEGLSMMSFLFATFFIGLVFLVPGYLWERGFSIAPMMPLPSVGVVVYLGVCAALFAYALWNRAIMLIGPGRTAVCYYLLPLFSGMEAMVFLGEPIGWIHLVSAGLIISGVAFSSRA</sequence>
<feature type="transmembrane region" description="Helical" evidence="6">
    <location>
        <begin position="7"/>
        <end position="28"/>
    </location>
</feature>
<feature type="transmembrane region" description="Helical" evidence="6">
    <location>
        <begin position="73"/>
        <end position="92"/>
    </location>
</feature>
<feature type="transmembrane region" description="Helical" evidence="6">
    <location>
        <begin position="131"/>
        <end position="152"/>
    </location>
</feature>
<evidence type="ECO:0000256" key="4">
    <source>
        <dbReference type="ARBA" id="ARBA00022989"/>
    </source>
</evidence>
<proteinExistence type="predicted"/>
<dbReference type="SUPFAM" id="SSF103481">
    <property type="entry name" value="Multidrug resistance efflux transporter EmrE"/>
    <property type="match status" value="2"/>
</dbReference>
<name>A0ABN6F3P4_9BACT</name>
<evidence type="ECO:0000256" key="3">
    <source>
        <dbReference type="ARBA" id="ARBA00022692"/>
    </source>
</evidence>
<reference evidence="8 9" key="1">
    <citation type="submission" date="2021-02" db="EMBL/GenBank/DDBJ databases">
        <title>Complete genome of Desulfoluna sp. strain ASN36.</title>
        <authorList>
            <person name="Takahashi A."/>
            <person name="Kojima H."/>
            <person name="Fukui M."/>
        </authorList>
    </citation>
    <scope>NUCLEOTIDE SEQUENCE [LARGE SCALE GENOMIC DNA]</scope>
    <source>
        <strain evidence="8 9">ASN36</strain>
    </source>
</reference>
<dbReference type="RefSeq" id="WP_236892268.1">
    <property type="nucleotide sequence ID" value="NZ_AP024488.1"/>
</dbReference>
<organism evidence="8 9">
    <name type="scientific">Desulfoluna limicola</name>
    <dbReference type="NCBI Taxonomy" id="2810562"/>
    <lineage>
        <taxon>Bacteria</taxon>
        <taxon>Pseudomonadati</taxon>
        <taxon>Thermodesulfobacteriota</taxon>
        <taxon>Desulfobacteria</taxon>
        <taxon>Desulfobacterales</taxon>
        <taxon>Desulfolunaceae</taxon>
        <taxon>Desulfoluna</taxon>
    </lineage>
</organism>
<comment type="subcellular location">
    <subcellularLocation>
        <location evidence="1">Cell membrane</location>
        <topology evidence="1">Multi-pass membrane protein</topology>
    </subcellularLocation>
</comment>
<keyword evidence="5 6" id="KW-0472">Membrane</keyword>
<feature type="domain" description="EamA" evidence="7">
    <location>
        <begin position="158"/>
        <end position="294"/>
    </location>
</feature>
<dbReference type="PANTHER" id="PTHR42920">
    <property type="entry name" value="OS03G0707200 PROTEIN-RELATED"/>
    <property type="match status" value="1"/>
</dbReference>
<evidence type="ECO:0000256" key="6">
    <source>
        <dbReference type="SAM" id="Phobius"/>
    </source>
</evidence>
<dbReference type="InterPro" id="IPR051258">
    <property type="entry name" value="Diverse_Substrate_Transporter"/>
</dbReference>
<dbReference type="Proteomes" id="UP001320148">
    <property type="component" value="Chromosome"/>
</dbReference>
<keyword evidence="4 6" id="KW-1133">Transmembrane helix</keyword>
<gene>
    <name evidence="8" type="ORF">DSLASN_15490</name>
</gene>
<evidence type="ECO:0000313" key="9">
    <source>
        <dbReference type="Proteomes" id="UP001320148"/>
    </source>
</evidence>
<dbReference type="PANTHER" id="PTHR42920:SF11">
    <property type="entry name" value="INNER MEMBRANE PROTEIN YTFF"/>
    <property type="match status" value="1"/>
</dbReference>
<evidence type="ECO:0000313" key="8">
    <source>
        <dbReference type="EMBL" id="BCS95917.1"/>
    </source>
</evidence>
<feature type="domain" description="EamA" evidence="7">
    <location>
        <begin position="9"/>
        <end position="143"/>
    </location>
</feature>
<feature type="transmembrane region" description="Helical" evidence="6">
    <location>
        <begin position="98"/>
        <end position="119"/>
    </location>
</feature>
<feature type="transmembrane region" description="Helical" evidence="6">
    <location>
        <begin position="219"/>
        <end position="240"/>
    </location>
</feature>
<dbReference type="EMBL" id="AP024488">
    <property type="protein sequence ID" value="BCS95917.1"/>
    <property type="molecule type" value="Genomic_DNA"/>
</dbReference>
<feature type="transmembrane region" description="Helical" evidence="6">
    <location>
        <begin position="158"/>
        <end position="177"/>
    </location>
</feature>
<evidence type="ECO:0000256" key="1">
    <source>
        <dbReference type="ARBA" id="ARBA00004651"/>
    </source>
</evidence>
<keyword evidence="2" id="KW-1003">Cell membrane</keyword>
<evidence type="ECO:0000259" key="7">
    <source>
        <dbReference type="Pfam" id="PF00892"/>
    </source>
</evidence>
<dbReference type="InterPro" id="IPR037185">
    <property type="entry name" value="EmrE-like"/>
</dbReference>
<evidence type="ECO:0000256" key="5">
    <source>
        <dbReference type="ARBA" id="ARBA00023136"/>
    </source>
</evidence>
<feature type="transmembrane region" description="Helical" evidence="6">
    <location>
        <begin position="189"/>
        <end position="207"/>
    </location>
</feature>